<feature type="domain" description="BZIP" evidence="2">
    <location>
        <begin position="26"/>
        <end position="89"/>
    </location>
</feature>
<dbReference type="PANTHER" id="PTHR45967:SF28">
    <property type="entry name" value="BASIC-LEUCINE ZIPPER (BZIP) TRANSCRIPTION FACTOR FAMILY PROTEIN"/>
    <property type="match status" value="1"/>
</dbReference>
<comment type="caution">
    <text evidence="3">The sequence shown here is derived from an EMBL/GenBank/DDBJ whole genome shotgun (WGS) entry which is preliminary data.</text>
</comment>
<gene>
    <name evidence="3" type="ORF">LIER_42714</name>
</gene>
<dbReference type="GO" id="GO:0043565">
    <property type="term" value="F:sequence-specific DNA binding"/>
    <property type="evidence" value="ECO:0007669"/>
    <property type="project" value="InterPro"/>
</dbReference>
<dbReference type="Proteomes" id="UP001454036">
    <property type="component" value="Unassembled WGS sequence"/>
</dbReference>
<keyword evidence="4" id="KW-1185">Reference proteome</keyword>
<feature type="region of interest" description="Disordered" evidence="1">
    <location>
        <begin position="1"/>
        <end position="26"/>
    </location>
</feature>
<dbReference type="PROSITE" id="PS50217">
    <property type="entry name" value="BZIP"/>
    <property type="match status" value="1"/>
</dbReference>
<evidence type="ECO:0000313" key="3">
    <source>
        <dbReference type="EMBL" id="GAA0142363.1"/>
    </source>
</evidence>
<dbReference type="EMBL" id="BAABME010030662">
    <property type="protein sequence ID" value="GAA0142363.1"/>
    <property type="molecule type" value="Genomic_DNA"/>
</dbReference>
<evidence type="ECO:0000259" key="2">
    <source>
        <dbReference type="PROSITE" id="PS50217"/>
    </source>
</evidence>
<dbReference type="InterPro" id="IPR044827">
    <property type="entry name" value="GBF-like"/>
</dbReference>
<dbReference type="SMART" id="SM00338">
    <property type="entry name" value="BRLZ"/>
    <property type="match status" value="1"/>
</dbReference>
<dbReference type="GO" id="GO:0005634">
    <property type="term" value="C:nucleus"/>
    <property type="evidence" value="ECO:0007669"/>
    <property type="project" value="TreeGrafter"/>
</dbReference>
<dbReference type="PANTHER" id="PTHR45967">
    <property type="entry name" value="G-BOX-BINDING FACTOR 3-RELATED"/>
    <property type="match status" value="1"/>
</dbReference>
<evidence type="ECO:0000313" key="4">
    <source>
        <dbReference type="Proteomes" id="UP001454036"/>
    </source>
</evidence>
<proteinExistence type="predicted"/>
<dbReference type="InterPro" id="IPR004827">
    <property type="entry name" value="bZIP"/>
</dbReference>
<name>A0AAV3NTW2_LITER</name>
<evidence type="ECO:0000256" key="1">
    <source>
        <dbReference type="SAM" id="MobiDB-lite"/>
    </source>
</evidence>
<protein>
    <recommendedName>
        <fullName evidence="2">BZIP domain-containing protein</fullName>
    </recommendedName>
</protein>
<sequence length="250" mass="28873">MSNRSHHVSASSNKSSRQRLTEAEREERRIRRLLATRESASRTVQRRRAMHEELMKNATELAMENQNLKREREQALEEFNDLKRKNECLKAMMAQEEKAEVNRHQGDTEPGIIAPTTCQQPFYWFFPPQNVPQDYQRSQQNFHPINARNQECLNLLITPSATSNVFTRHTEASDRQHEGGIDLALKESSNDWNRSEGKLFKPTPVNCFGQSSSSSSVGSLVFLGKKSAAREARRRRKELNQLRSLYSSKI</sequence>
<organism evidence="3 4">
    <name type="scientific">Lithospermum erythrorhizon</name>
    <name type="common">Purple gromwell</name>
    <name type="synonym">Lithospermum officinale var. erythrorhizon</name>
    <dbReference type="NCBI Taxonomy" id="34254"/>
    <lineage>
        <taxon>Eukaryota</taxon>
        <taxon>Viridiplantae</taxon>
        <taxon>Streptophyta</taxon>
        <taxon>Embryophyta</taxon>
        <taxon>Tracheophyta</taxon>
        <taxon>Spermatophyta</taxon>
        <taxon>Magnoliopsida</taxon>
        <taxon>eudicotyledons</taxon>
        <taxon>Gunneridae</taxon>
        <taxon>Pentapetalae</taxon>
        <taxon>asterids</taxon>
        <taxon>lamiids</taxon>
        <taxon>Boraginales</taxon>
        <taxon>Boraginaceae</taxon>
        <taxon>Boraginoideae</taxon>
        <taxon>Lithospermeae</taxon>
        <taxon>Lithospermum</taxon>
    </lineage>
</organism>
<dbReference type="GO" id="GO:0003700">
    <property type="term" value="F:DNA-binding transcription factor activity"/>
    <property type="evidence" value="ECO:0007669"/>
    <property type="project" value="InterPro"/>
</dbReference>
<accession>A0AAV3NTW2</accession>
<dbReference type="AlphaFoldDB" id="A0AAV3NTW2"/>
<reference evidence="3 4" key="1">
    <citation type="submission" date="2024-01" db="EMBL/GenBank/DDBJ databases">
        <title>The complete chloroplast genome sequence of Lithospermum erythrorhizon: insights into the phylogenetic relationship among Boraginaceae species and the maternal lineages of purple gromwells.</title>
        <authorList>
            <person name="Okada T."/>
            <person name="Watanabe K."/>
        </authorList>
    </citation>
    <scope>NUCLEOTIDE SEQUENCE [LARGE SCALE GENOMIC DNA]</scope>
</reference>